<dbReference type="EMBL" id="AZHX01000565">
    <property type="protein sequence ID" value="ETX06954.1"/>
    <property type="molecule type" value="Genomic_DNA"/>
</dbReference>
<dbReference type="PANTHER" id="PTHR43081:SF1">
    <property type="entry name" value="ADENYLATE CYCLASE, TERMINAL-DIFFERENTIATION SPECIFIC"/>
    <property type="match status" value="1"/>
</dbReference>
<dbReference type="InterPro" id="IPR007890">
    <property type="entry name" value="CHASE2"/>
</dbReference>
<name>W4M9B0_9BACT</name>
<dbReference type="GO" id="GO:0004016">
    <property type="term" value="F:adenylate cyclase activity"/>
    <property type="evidence" value="ECO:0007669"/>
    <property type="project" value="UniProtKB-ARBA"/>
</dbReference>
<dbReference type="PROSITE" id="PS50125">
    <property type="entry name" value="GUANYLATE_CYCLASE_2"/>
    <property type="match status" value="1"/>
</dbReference>
<dbReference type="Pfam" id="PF05226">
    <property type="entry name" value="CHASE2"/>
    <property type="match status" value="1"/>
</dbReference>
<dbReference type="GO" id="GO:0006171">
    <property type="term" value="P:cAMP biosynthetic process"/>
    <property type="evidence" value="ECO:0007669"/>
    <property type="project" value="TreeGrafter"/>
</dbReference>
<dbReference type="SMART" id="SM01080">
    <property type="entry name" value="CHASE2"/>
    <property type="match status" value="1"/>
</dbReference>
<dbReference type="PANTHER" id="PTHR43081">
    <property type="entry name" value="ADENYLATE CYCLASE, TERMINAL-DIFFERENTIATION SPECIFIC-RELATED"/>
    <property type="match status" value="1"/>
</dbReference>
<keyword evidence="1" id="KW-1133">Transmembrane helix</keyword>
<feature type="transmembrane region" description="Helical" evidence="1">
    <location>
        <begin position="184"/>
        <end position="204"/>
    </location>
</feature>
<comment type="caution">
    <text evidence="3">The sequence shown here is derived from an EMBL/GenBank/DDBJ whole genome shotgun (WGS) entry which is preliminary data.</text>
</comment>
<dbReference type="GO" id="GO:0035556">
    <property type="term" value="P:intracellular signal transduction"/>
    <property type="evidence" value="ECO:0007669"/>
    <property type="project" value="InterPro"/>
</dbReference>
<dbReference type="SUPFAM" id="SSF55073">
    <property type="entry name" value="Nucleotide cyclase"/>
    <property type="match status" value="1"/>
</dbReference>
<reference evidence="3 4" key="1">
    <citation type="journal article" date="2014" name="Nature">
        <title>An environmental bacterial taxon with a large and distinct metabolic repertoire.</title>
        <authorList>
            <person name="Wilson M.C."/>
            <person name="Mori T."/>
            <person name="Ruckert C."/>
            <person name="Uria A.R."/>
            <person name="Helf M.J."/>
            <person name="Takada K."/>
            <person name="Gernert C."/>
            <person name="Steffens U.A."/>
            <person name="Heycke N."/>
            <person name="Schmitt S."/>
            <person name="Rinke C."/>
            <person name="Helfrich E.J."/>
            <person name="Brachmann A.O."/>
            <person name="Gurgui C."/>
            <person name="Wakimoto T."/>
            <person name="Kracht M."/>
            <person name="Crusemann M."/>
            <person name="Hentschel U."/>
            <person name="Abe I."/>
            <person name="Matsunaga S."/>
            <person name="Kalinowski J."/>
            <person name="Takeyama H."/>
            <person name="Piel J."/>
        </authorList>
    </citation>
    <scope>NUCLEOTIDE SEQUENCE [LARGE SCALE GENOMIC DNA]</scope>
    <source>
        <strain evidence="4">TSY2</strain>
    </source>
</reference>
<dbReference type="InterPro" id="IPR001054">
    <property type="entry name" value="A/G_cyclase"/>
</dbReference>
<keyword evidence="4" id="KW-1185">Reference proteome</keyword>
<evidence type="ECO:0000256" key="1">
    <source>
        <dbReference type="SAM" id="Phobius"/>
    </source>
</evidence>
<keyword evidence="1" id="KW-0472">Membrane</keyword>
<evidence type="ECO:0000259" key="2">
    <source>
        <dbReference type="PROSITE" id="PS50125"/>
    </source>
</evidence>
<dbReference type="Pfam" id="PF00211">
    <property type="entry name" value="Guanylate_cyc"/>
    <property type="match status" value="1"/>
</dbReference>
<evidence type="ECO:0000313" key="3">
    <source>
        <dbReference type="EMBL" id="ETX06954.1"/>
    </source>
</evidence>
<dbReference type="SMART" id="SM00044">
    <property type="entry name" value="CYCc"/>
    <property type="match status" value="1"/>
</dbReference>
<dbReference type="AlphaFoldDB" id="W4M9B0"/>
<feature type="domain" description="Guanylate cyclase" evidence="2">
    <location>
        <begin position="303"/>
        <end position="441"/>
    </location>
</feature>
<evidence type="ECO:0000313" key="4">
    <source>
        <dbReference type="Proteomes" id="UP000019140"/>
    </source>
</evidence>
<dbReference type="Gene3D" id="3.30.70.1230">
    <property type="entry name" value="Nucleotide cyclase"/>
    <property type="match status" value="1"/>
</dbReference>
<accession>W4M9B0</accession>
<feature type="transmembrane region" description="Helical" evidence="1">
    <location>
        <begin position="237"/>
        <end position="258"/>
    </location>
</feature>
<sequence length="571" mass="64363">GIPILSKAAWGAGFFNSYPDPDGVHRRYRLIVKYRDRVGLANEPDYLFAPLGLRALERYLQDGGARANTVIWAGPNGVTNVGIQSHKGKYILPTNRKGQILINHLGPSDSVPLFPRYSAADIIKGNRNAAPPEAFRDKIILVGATAMGLVDSYVTPFNVSFPGVELHATIIDNILRQDFLVDPWWAPLYTIWMILLTGFIFTFLGPRLPALWMHLLAAGLFIASLVLNYIYFNVQGWAISAVYPPLAVLVIWAGLTAWKYMGEQQEKHFLRKAFTHYLSPQLIEEMVQTKTQPQLGGSSGIRTAYFTDIASFSTFSEQLSPTQLVAILNEYLGAMTDILMREGGTLDRYDGDGIVAFFGAPVPLQDHARRALRTALGMQQMLTDLREKWHAEDDRWPDLVKQMRMRIGINSGEFVTGNMGSALRMNYSMHGDSVNTAARLETSAKQYGIYLHCTANTLELAGRDRFEWRPIDYVQFVGKTEPLETVEVLAYKDELNEEQRQMLGFYQQGMNLYRQQQWEEAKAAFQASAKLEDNFPNRPTTPSHVYVERCDYFIAHPPGADWDGSWALTSK</sequence>
<dbReference type="InterPro" id="IPR029787">
    <property type="entry name" value="Nucleotide_cyclase"/>
</dbReference>
<keyword evidence="1" id="KW-0812">Transmembrane</keyword>
<dbReference type="PATRIC" id="fig|1429439.4.peg.2391"/>
<feature type="transmembrane region" description="Helical" evidence="1">
    <location>
        <begin position="211"/>
        <end position="231"/>
    </location>
</feature>
<gene>
    <name evidence="3" type="ORF">ETSY2_14030</name>
</gene>
<dbReference type="HOGENOM" id="CLU_476974_0_0_7"/>
<feature type="non-terminal residue" evidence="3">
    <location>
        <position position="1"/>
    </location>
</feature>
<protein>
    <recommendedName>
        <fullName evidence="2">Guanylate cyclase domain-containing protein</fullName>
    </recommendedName>
</protein>
<dbReference type="InterPro" id="IPR050697">
    <property type="entry name" value="Adenylyl/Guanylyl_Cyclase_3/4"/>
</dbReference>
<dbReference type="CDD" id="cd07302">
    <property type="entry name" value="CHD"/>
    <property type="match status" value="1"/>
</dbReference>
<organism evidence="3 4">
    <name type="scientific">Candidatus Entotheonella gemina</name>
    <dbReference type="NCBI Taxonomy" id="1429439"/>
    <lineage>
        <taxon>Bacteria</taxon>
        <taxon>Pseudomonadati</taxon>
        <taxon>Nitrospinota/Tectimicrobiota group</taxon>
        <taxon>Candidatus Tectimicrobiota</taxon>
        <taxon>Candidatus Entotheonellia</taxon>
        <taxon>Candidatus Entotheonellales</taxon>
        <taxon>Candidatus Entotheonellaceae</taxon>
        <taxon>Candidatus Entotheonella</taxon>
    </lineage>
</organism>
<proteinExistence type="predicted"/>
<dbReference type="Proteomes" id="UP000019140">
    <property type="component" value="Unassembled WGS sequence"/>
</dbReference>